<keyword evidence="7" id="KW-0548">Nucleotidyltransferase</keyword>
<keyword evidence="4" id="KW-0547">Nucleotide-binding</keyword>
<dbReference type="Pfam" id="PF13177">
    <property type="entry name" value="DNA_pol3_delta2"/>
    <property type="match status" value="1"/>
</dbReference>
<dbReference type="InterPro" id="IPR050238">
    <property type="entry name" value="DNA_Rep/Repair_Clamp_Loader"/>
</dbReference>
<dbReference type="InterPro" id="IPR012763">
    <property type="entry name" value="DNA_pol_III_sug/sutau_N"/>
</dbReference>
<evidence type="ECO:0000256" key="2">
    <source>
        <dbReference type="ARBA" id="ARBA00012417"/>
    </source>
</evidence>
<dbReference type="EC" id="2.7.7.7" evidence="2"/>
<proteinExistence type="inferred from homology"/>
<sequence>MNTNNNPPWDINHQSNNPLDTSMPFIVGQTIFDYHLNTIHKDSQSSKGYNISLDSTQYYDMNPNKQRILAQPQTDIATESVGDITSQIDSNSTLFHNDSTSMQTNNLQLPLLGGITTNSQPHHTFPTNVTNNNINTLKNIDNMLSLALKYRPKTFRELIGQESVARTLCLALDTQKIANGYLFSGLRGGGKTSSARIFARCLQCERGISSMPCGKCVNCIEALKGSHIDIIELDGASNRKIDDIRDLIEQTKYKPTLGRYKVFIIDEVHMLTKEAFNSLLKTLEEPPSYVKFILATTDPLKVPPTILSRTQHFRFKKIPTNALKQHLNMILQKEQVSIDTESLDILIRNGHGSVRDTLTLLDQAIVFCQNHITNKKLADMLGSLDSKIFDTLFQSLLRKDMQACIGFIKNLDGYEVEMILDELSFYIKNKMLQEVPQIPPVLGMRYANIICDSKAMLQLDCDGEFCLLLTILKMFEAQKIKEIETAINQLESIQKNIAPQAQQILQNNQHFIEQDTTDIQKDFQKQENSIPNQQLDAIIEHDSSQSFATKNENNPIGNTNFSQSDTIRTTNINAIESLSQHKDYAHSFSSNHNDNTPSKSNAISLSNKPLNSHTSFESTPNNIGMQTSCEDNNTLIPSSHIESTMQTMDSLNSFKSTTKNEESTQVKNHVTHFTIIDSDNSQITHSSQQQEQKTEHNQTPMQQDSQNINIHNTQPIKEFSNTGGNDTTQLNKAQNQSTSNSLTHTIQSTPTQQNKPRNMQEIFPQNNDSLFQNLIQQIYDRDYRIGEFFEHRVAFQGMQGNNLHLTFYTSEEELVILRQSYNGIISLIRKVFGNQTQLKVTKQTMQDLEKLTRDVIQTTKSQNQNNNDSIMYANHTQNVHHNNSQNTTSNHLESTQYTSQQIPQKIQPTNNYDLATQQENELNKKIQSFIQDNREMLQSANREFGVKTIKVVTLDGNI</sequence>
<dbReference type="OrthoDB" id="9810148at2"/>
<feature type="region of interest" description="Disordered" evidence="9">
    <location>
        <begin position="715"/>
        <end position="756"/>
    </location>
</feature>
<evidence type="ECO:0000256" key="9">
    <source>
        <dbReference type="SAM" id="MobiDB-lite"/>
    </source>
</evidence>
<dbReference type="NCBIfam" id="TIGR02397">
    <property type="entry name" value="dnaX_nterm"/>
    <property type="match status" value="1"/>
</dbReference>
<dbReference type="GO" id="GO:0046872">
    <property type="term" value="F:metal ion binding"/>
    <property type="evidence" value="ECO:0007669"/>
    <property type="project" value="UniProtKB-KW"/>
</dbReference>
<feature type="compositionally biased region" description="Polar residues" evidence="9">
    <location>
        <begin position="587"/>
        <end position="636"/>
    </location>
</feature>
<evidence type="ECO:0000256" key="5">
    <source>
        <dbReference type="ARBA" id="ARBA00022833"/>
    </source>
</evidence>
<evidence type="ECO:0000256" key="3">
    <source>
        <dbReference type="ARBA" id="ARBA00022723"/>
    </source>
</evidence>
<dbReference type="CDD" id="cd18137">
    <property type="entry name" value="HLD_clamp_pol_III_gamma_tau"/>
    <property type="match status" value="1"/>
</dbReference>
<dbReference type="SUPFAM" id="SSF52540">
    <property type="entry name" value="P-loop containing nucleoside triphosphate hydrolases"/>
    <property type="match status" value="1"/>
</dbReference>
<feature type="domain" description="AAA+ ATPase" evidence="10">
    <location>
        <begin position="177"/>
        <end position="319"/>
    </location>
</feature>
<name>A0A3D8IQ16_9HELI</name>
<dbReference type="SMART" id="SM00382">
    <property type="entry name" value="AAA"/>
    <property type="match status" value="1"/>
</dbReference>
<feature type="region of interest" description="Disordered" evidence="9">
    <location>
        <begin position="880"/>
        <end position="906"/>
    </location>
</feature>
<evidence type="ECO:0000259" key="10">
    <source>
        <dbReference type="SMART" id="SM00382"/>
    </source>
</evidence>
<comment type="catalytic activity">
    <reaction evidence="8">
        <text>DNA(n) + a 2'-deoxyribonucleoside 5'-triphosphate = DNA(n+1) + diphosphate</text>
        <dbReference type="Rhea" id="RHEA:22508"/>
        <dbReference type="Rhea" id="RHEA-COMP:17339"/>
        <dbReference type="Rhea" id="RHEA-COMP:17340"/>
        <dbReference type="ChEBI" id="CHEBI:33019"/>
        <dbReference type="ChEBI" id="CHEBI:61560"/>
        <dbReference type="ChEBI" id="CHEBI:173112"/>
        <dbReference type="EC" id="2.7.7.7"/>
    </reaction>
</comment>
<reference evidence="11 12" key="1">
    <citation type="submission" date="2018-04" db="EMBL/GenBank/DDBJ databases">
        <title>Novel Campyloabacter and Helicobacter Species and Strains.</title>
        <authorList>
            <person name="Mannion A.J."/>
            <person name="Shen Z."/>
            <person name="Fox J.G."/>
        </authorList>
    </citation>
    <scope>NUCLEOTIDE SEQUENCE [LARGE SCALE GENOMIC DNA]</scope>
    <source>
        <strain evidence="11 12">MIT 17-337</strain>
    </source>
</reference>
<evidence type="ECO:0000256" key="8">
    <source>
        <dbReference type="ARBA" id="ARBA00049244"/>
    </source>
</evidence>
<evidence type="ECO:0000256" key="7">
    <source>
        <dbReference type="ARBA" id="ARBA00022932"/>
    </source>
</evidence>
<dbReference type="CDD" id="cd00009">
    <property type="entry name" value="AAA"/>
    <property type="match status" value="1"/>
</dbReference>
<feature type="compositionally biased region" description="Polar residues" evidence="9">
    <location>
        <begin position="892"/>
        <end position="906"/>
    </location>
</feature>
<dbReference type="Gene3D" id="1.10.8.60">
    <property type="match status" value="1"/>
</dbReference>
<evidence type="ECO:0000313" key="12">
    <source>
        <dbReference type="Proteomes" id="UP000256379"/>
    </source>
</evidence>
<keyword evidence="6" id="KW-0067">ATP-binding</keyword>
<comment type="similarity">
    <text evidence="1">Belongs to the DnaX/STICHEL family.</text>
</comment>
<dbReference type="FunFam" id="3.40.50.300:FF:000014">
    <property type="entry name" value="DNA polymerase III subunit gamma/tau"/>
    <property type="match status" value="1"/>
</dbReference>
<dbReference type="GO" id="GO:0003887">
    <property type="term" value="F:DNA-directed DNA polymerase activity"/>
    <property type="evidence" value="ECO:0007669"/>
    <property type="project" value="UniProtKB-KW"/>
</dbReference>
<dbReference type="PANTHER" id="PTHR11669">
    <property type="entry name" value="REPLICATION FACTOR C / DNA POLYMERASE III GAMMA-TAU SUBUNIT"/>
    <property type="match status" value="1"/>
</dbReference>
<feature type="region of interest" description="Disordered" evidence="9">
    <location>
        <begin position="678"/>
        <end position="703"/>
    </location>
</feature>
<keyword evidence="5" id="KW-0862">Zinc</keyword>
<dbReference type="PANTHER" id="PTHR11669:SF0">
    <property type="entry name" value="PROTEIN STICHEL-LIKE 2"/>
    <property type="match status" value="1"/>
</dbReference>
<evidence type="ECO:0000256" key="1">
    <source>
        <dbReference type="ARBA" id="ARBA00006360"/>
    </source>
</evidence>
<dbReference type="GO" id="GO:0005524">
    <property type="term" value="F:ATP binding"/>
    <property type="evidence" value="ECO:0007669"/>
    <property type="project" value="UniProtKB-KW"/>
</dbReference>
<keyword evidence="7" id="KW-0808">Transferase</keyword>
<keyword evidence="12" id="KW-1185">Reference proteome</keyword>
<dbReference type="InterPro" id="IPR045085">
    <property type="entry name" value="HLD_clamp_pol_III_gamma_tau"/>
</dbReference>
<protein>
    <recommendedName>
        <fullName evidence="2">DNA-directed DNA polymerase</fullName>
        <ecNumber evidence="2">2.7.7.7</ecNumber>
    </recommendedName>
</protein>
<gene>
    <name evidence="11" type="primary">dnaX</name>
    <name evidence="11" type="ORF">CQA53_02145</name>
</gene>
<evidence type="ECO:0000256" key="4">
    <source>
        <dbReference type="ARBA" id="ARBA00022741"/>
    </source>
</evidence>
<evidence type="ECO:0000256" key="6">
    <source>
        <dbReference type="ARBA" id="ARBA00022840"/>
    </source>
</evidence>
<feature type="compositionally biased region" description="Low complexity" evidence="9">
    <location>
        <begin position="880"/>
        <end position="891"/>
    </location>
</feature>
<dbReference type="AlphaFoldDB" id="A0A3D8IQ16"/>
<dbReference type="GO" id="GO:0006261">
    <property type="term" value="P:DNA-templated DNA replication"/>
    <property type="evidence" value="ECO:0007669"/>
    <property type="project" value="TreeGrafter"/>
</dbReference>
<dbReference type="FunFam" id="1.10.8.60:FF:000013">
    <property type="entry name" value="DNA polymerase III subunit gamma/tau"/>
    <property type="match status" value="1"/>
</dbReference>
<dbReference type="RefSeq" id="WP_115542376.1">
    <property type="nucleotide sequence ID" value="NZ_NXLQ01000002.1"/>
</dbReference>
<dbReference type="EMBL" id="NXLQ01000002">
    <property type="protein sequence ID" value="RDU67080.1"/>
    <property type="molecule type" value="Genomic_DNA"/>
</dbReference>
<dbReference type="InterPro" id="IPR003593">
    <property type="entry name" value="AAA+_ATPase"/>
</dbReference>
<accession>A0A3D8IQ16</accession>
<keyword evidence="7" id="KW-0239">DNA-directed DNA polymerase</keyword>
<organism evidence="11 12">
    <name type="scientific">Helicobacter didelphidarum</name>
    <dbReference type="NCBI Taxonomy" id="2040648"/>
    <lineage>
        <taxon>Bacteria</taxon>
        <taxon>Pseudomonadati</taxon>
        <taxon>Campylobacterota</taxon>
        <taxon>Epsilonproteobacteria</taxon>
        <taxon>Campylobacterales</taxon>
        <taxon>Helicobacteraceae</taxon>
        <taxon>Helicobacter</taxon>
    </lineage>
</organism>
<dbReference type="Gene3D" id="3.40.50.300">
    <property type="entry name" value="P-loop containing nucleotide triphosphate hydrolases"/>
    <property type="match status" value="1"/>
</dbReference>
<dbReference type="Pfam" id="PF22608">
    <property type="entry name" value="DNAX_ATPase_lid"/>
    <property type="match status" value="1"/>
</dbReference>
<evidence type="ECO:0000313" key="11">
    <source>
        <dbReference type="EMBL" id="RDU67080.1"/>
    </source>
</evidence>
<dbReference type="InterPro" id="IPR027417">
    <property type="entry name" value="P-loop_NTPase"/>
</dbReference>
<keyword evidence="3" id="KW-0479">Metal-binding</keyword>
<comment type="caution">
    <text evidence="11">The sequence shown here is derived from an EMBL/GenBank/DDBJ whole genome shotgun (WGS) entry which is preliminary data.</text>
</comment>
<dbReference type="GO" id="GO:0009360">
    <property type="term" value="C:DNA polymerase III complex"/>
    <property type="evidence" value="ECO:0007669"/>
    <property type="project" value="InterPro"/>
</dbReference>
<feature type="region of interest" description="Disordered" evidence="9">
    <location>
        <begin position="585"/>
        <end position="636"/>
    </location>
</feature>
<dbReference type="Proteomes" id="UP000256379">
    <property type="component" value="Unassembled WGS sequence"/>
</dbReference>